<evidence type="ECO:0000256" key="1">
    <source>
        <dbReference type="SAM" id="Phobius"/>
    </source>
</evidence>
<name>A0ABY6JNS2_9GAMM</name>
<proteinExistence type="predicted"/>
<dbReference type="Proteomes" id="UP001163082">
    <property type="component" value="Chromosome"/>
</dbReference>
<keyword evidence="3" id="KW-1185">Reference proteome</keyword>
<keyword evidence="1" id="KW-0472">Membrane</keyword>
<accession>A0ABY6JNS2</accession>
<evidence type="ECO:0000313" key="3">
    <source>
        <dbReference type="Proteomes" id="UP001163082"/>
    </source>
</evidence>
<reference evidence="2 3" key="1">
    <citation type="journal article" date="2022" name="Antonie Van Leeuwenhoek">
        <title>Whole genome sequencing of the halophilic Halomonas qaidamensis XH36, a novel species strain with high ectoine production.</title>
        <authorList>
            <person name="Zhang T."/>
            <person name="Cui T."/>
            <person name="Cao Y."/>
            <person name="Li Y."/>
            <person name="Li F."/>
            <person name="Zhu D."/>
            <person name="Xing J."/>
        </authorList>
    </citation>
    <scope>NUCLEOTIDE SEQUENCE [LARGE SCALE GENOMIC DNA]</scope>
    <source>
        <strain evidence="2 3">XH36</strain>
    </source>
</reference>
<gene>
    <name evidence="2" type="ORF">K1Y77_15805</name>
</gene>
<dbReference type="EMBL" id="CP080627">
    <property type="protein sequence ID" value="UYV18893.1"/>
    <property type="molecule type" value="Genomic_DNA"/>
</dbReference>
<keyword evidence="1" id="KW-1133">Transmembrane helix</keyword>
<organism evidence="2 3">
    <name type="scientific">Halomonas qaidamensis</name>
    <dbReference type="NCBI Taxonomy" id="2866211"/>
    <lineage>
        <taxon>Bacteria</taxon>
        <taxon>Pseudomonadati</taxon>
        <taxon>Pseudomonadota</taxon>
        <taxon>Gammaproteobacteria</taxon>
        <taxon>Oceanospirillales</taxon>
        <taxon>Halomonadaceae</taxon>
        <taxon>Halomonas</taxon>
    </lineage>
</organism>
<protein>
    <submittedName>
        <fullName evidence="2">Uncharacterized protein</fullName>
    </submittedName>
</protein>
<dbReference type="RefSeq" id="WP_264429471.1">
    <property type="nucleotide sequence ID" value="NZ_CP080627.1"/>
</dbReference>
<keyword evidence="1" id="KW-0812">Transmembrane</keyword>
<sequence>MRGMSFSFVAFFIYCVVAVVIYFLNGSDYLHWFLDVSNDSFADFGTYFAGVVSPFAAIFAGFLVYKSVMLNFYQKKIELVRESLERLDGTTQIALKKPVKNKCISEDFYGKPFVDIVYAISNDHLPKSEAIDTAIISMIGNMAILAGSVRSYFKLIENFPSGDDDVNWLRDLEHCYWVDRYSAICNRMVSIVGDEAVKKKCREHQLAGLEEVFLFRRL</sequence>
<feature type="transmembrane region" description="Helical" evidence="1">
    <location>
        <begin position="44"/>
        <end position="65"/>
    </location>
</feature>
<feature type="transmembrane region" description="Helical" evidence="1">
    <location>
        <begin position="7"/>
        <end position="24"/>
    </location>
</feature>
<evidence type="ECO:0000313" key="2">
    <source>
        <dbReference type="EMBL" id="UYV18893.1"/>
    </source>
</evidence>